<reference evidence="3" key="1">
    <citation type="journal article" date="2011" name="PLoS Genet.">
        <title>Genomic analysis of the necrotrophic fungal pathogens Sclerotinia sclerotiorum and Botrytis cinerea.</title>
        <authorList>
            <person name="Amselem J."/>
            <person name="Cuomo C.A."/>
            <person name="van Kan J.A."/>
            <person name="Viaud M."/>
            <person name="Benito E.P."/>
            <person name="Couloux A."/>
            <person name="Coutinho P.M."/>
            <person name="de Vries R.P."/>
            <person name="Dyer P.S."/>
            <person name="Fillinger S."/>
            <person name="Fournier E."/>
            <person name="Gout L."/>
            <person name="Hahn M."/>
            <person name="Kohn L."/>
            <person name="Lapalu N."/>
            <person name="Plummer K.M."/>
            <person name="Pradier J.M."/>
            <person name="Quevillon E."/>
            <person name="Sharon A."/>
            <person name="Simon A."/>
            <person name="ten Have A."/>
            <person name="Tudzynski B."/>
            <person name="Tudzynski P."/>
            <person name="Wincker P."/>
            <person name="Andrew M."/>
            <person name="Anthouard V."/>
            <person name="Beever R.E."/>
            <person name="Beffa R."/>
            <person name="Benoit I."/>
            <person name="Bouzid O."/>
            <person name="Brault B."/>
            <person name="Chen Z."/>
            <person name="Choquer M."/>
            <person name="Collemare J."/>
            <person name="Cotton P."/>
            <person name="Danchin E.G."/>
            <person name="Da Silva C."/>
            <person name="Gautier A."/>
            <person name="Giraud C."/>
            <person name="Giraud T."/>
            <person name="Gonzalez C."/>
            <person name="Grossetete S."/>
            <person name="Guldener U."/>
            <person name="Henrissat B."/>
            <person name="Howlett B.J."/>
            <person name="Kodira C."/>
            <person name="Kretschmer M."/>
            <person name="Lappartient A."/>
            <person name="Leroch M."/>
            <person name="Levis C."/>
            <person name="Mauceli E."/>
            <person name="Neuveglise C."/>
            <person name="Oeser B."/>
            <person name="Pearson M."/>
            <person name="Poulain J."/>
            <person name="Poussereau N."/>
            <person name="Quesneville H."/>
            <person name="Rascle C."/>
            <person name="Schumacher J."/>
            <person name="Segurens B."/>
            <person name="Sexton A."/>
            <person name="Silva E."/>
            <person name="Sirven C."/>
            <person name="Soanes D.M."/>
            <person name="Talbot N.J."/>
            <person name="Templeton M."/>
            <person name="Yandava C."/>
            <person name="Yarden O."/>
            <person name="Zeng Q."/>
            <person name="Rollins J.A."/>
            <person name="Lebrun M.H."/>
            <person name="Dickman M."/>
        </authorList>
    </citation>
    <scope>NUCLEOTIDE SEQUENCE [LARGE SCALE GENOMIC DNA]</scope>
    <source>
        <strain evidence="3">ATCC 18683 / 1980 / Ss-1</strain>
    </source>
</reference>
<keyword evidence="1" id="KW-1133">Transmembrane helix</keyword>
<evidence type="ECO:0000313" key="3">
    <source>
        <dbReference type="Proteomes" id="UP000001312"/>
    </source>
</evidence>
<dbReference type="KEGG" id="ssl:SS1G_03643"/>
<accession>A7EEA3</accession>
<name>A7EEA3_SCLS1</name>
<keyword evidence="1" id="KW-0472">Membrane</keyword>
<organism evidence="2 3">
    <name type="scientific">Sclerotinia sclerotiorum (strain ATCC 18683 / 1980 / Ss-1)</name>
    <name type="common">White mold</name>
    <name type="synonym">Whetzelinia sclerotiorum</name>
    <dbReference type="NCBI Taxonomy" id="665079"/>
    <lineage>
        <taxon>Eukaryota</taxon>
        <taxon>Fungi</taxon>
        <taxon>Dikarya</taxon>
        <taxon>Ascomycota</taxon>
        <taxon>Pezizomycotina</taxon>
        <taxon>Leotiomycetes</taxon>
        <taxon>Helotiales</taxon>
        <taxon>Sclerotiniaceae</taxon>
        <taxon>Sclerotinia</taxon>
    </lineage>
</organism>
<keyword evidence="3" id="KW-1185">Reference proteome</keyword>
<dbReference type="HOGENOM" id="CLU_2868964_0_0_1"/>
<evidence type="ECO:0000256" key="1">
    <source>
        <dbReference type="SAM" id="Phobius"/>
    </source>
</evidence>
<dbReference type="Proteomes" id="UP000001312">
    <property type="component" value="Unassembled WGS sequence"/>
</dbReference>
<dbReference type="GeneID" id="5491960"/>
<dbReference type="EMBL" id="CH476624">
    <property type="protein sequence ID" value="EDO01169.1"/>
    <property type="molecule type" value="Genomic_DNA"/>
</dbReference>
<keyword evidence="1" id="KW-0812">Transmembrane</keyword>
<protein>
    <submittedName>
        <fullName evidence="2">Uncharacterized protein</fullName>
    </submittedName>
</protein>
<evidence type="ECO:0000313" key="2">
    <source>
        <dbReference type="EMBL" id="EDO01169.1"/>
    </source>
</evidence>
<dbReference type="AlphaFoldDB" id="A7EEA3"/>
<dbReference type="RefSeq" id="XP_001595554.1">
    <property type="nucleotide sequence ID" value="XM_001595504.1"/>
</dbReference>
<sequence length="64" mass="7611">MCIKHSLLFSLWVQQCEHAVPKHMDYFVHYGLVVTNPSLMGLSFLYLAHKVRQRFQIKAMNDCW</sequence>
<gene>
    <name evidence="2" type="ORF">SS1G_03643</name>
</gene>
<proteinExistence type="predicted"/>
<feature type="transmembrane region" description="Helical" evidence="1">
    <location>
        <begin position="29"/>
        <end position="48"/>
    </location>
</feature>
<dbReference type="InParanoid" id="A7EEA3"/>